<dbReference type="InterPro" id="IPR036291">
    <property type="entry name" value="NAD(P)-bd_dom_sf"/>
</dbReference>
<dbReference type="AlphaFoldDB" id="A0A0U3NTT4"/>
<dbReference type="SUPFAM" id="SSF55347">
    <property type="entry name" value="Glyceraldehyde-3-phosphate dehydrogenase-like, C-terminal domain"/>
    <property type="match status" value="1"/>
</dbReference>
<reference evidence="5 6" key="1">
    <citation type="submission" date="2016-01" db="EMBL/GenBank/DDBJ databases">
        <title>Complete genome sequence of strain Lentibacillus amyloliquefaciens LAM0015T isolated from saline sediment.</title>
        <authorList>
            <person name="Wang J.-L."/>
            <person name="He M.-X."/>
        </authorList>
    </citation>
    <scope>NUCLEOTIDE SEQUENCE [LARGE SCALE GENOMIC DNA]</scope>
    <source>
        <strain evidence="5 6">LAM0015</strain>
    </source>
</reference>
<dbReference type="OrthoDB" id="9815825at2"/>
<dbReference type="PANTHER" id="PTHR22604:SF105">
    <property type="entry name" value="TRANS-1,2-DIHYDROBENZENE-1,2-DIOL DEHYDROGENASE"/>
    <property type="match status" value="1"/>
</dbReference>
<dbReference type="GO" id="GO:0000166">
    <property type="term" value="F:nucleotide binding"/>
    <property type="evidence" value="ECO:0007669"/>
    <property type="project" value="InterPro"/>
</dbReference>
<evidence type="ECO:0000259" key="3">
    <source>
        <dbReference type="Pfam" id="PF01408"/>
    </source>
</evidence>
<dbReference type="Gene3D" id="3.40.50.720">
    <property type="entry name" value="NAD(P)-binding Rossmann-like Domain"/>
    <property type="match status" value="1"/>
</dbReference>
<dbReference type="InterPro" id="IPR050984">
    <property type="entry name" value="Gfo/Idh/MocA_domain"/>
</dbReference>
<organism evidence="5 6">
    <name type="scientific">Lentibacillus amyloliquefaciens</name>
    <dbReference type="NCBI Taxonomy" id="1472767"/>
    <lineage>
        <taxon>Bacteria</taxon>
        <taxon>Bacillati</taxon>
        <taxon>Bacillota</taxon>
        <taxon>Bacilli</taxon>
        <taxon>Bacillales</taxon>
        <taxon>Bacillaceae</taxon>
        <taxon>Lentibacillus</taxon>
    </lineage>
</organism>
<dbReference type="GO" id="GO:0016491">
    <property type="term" value="F:oxidoreductase activity"/>
    <property type="evidence" value="ECO:0007669"/>
    <property type="project" value="UniProtKB-KW"/>
</dbReference>
<sequence length="330" mass="36966">MRFTKWGILSTANIAQTQLIPAIERFENAEVTAIASGSGRASEVARELGIPKSYDCYEGLLVDPEIEAVYIPLPNHLHKKWVIEAAKKGKHILCEKPAVLTSADMEDIQRTCEENNVLFMEGFMYYFHQQHDRVKEIIASGEIGDVKLVRSSFSFLVTDKEDNIRMDAAKGGGTFYDIGCYSIHSIRHILGSEPVAVHVHAKRDATYGVETNAVTYMEFSGEIMTVFDNSFESAFRQEYEIIGTEGRVTVPRAYRPDLNGGDGLVIVETDGVRREETINTDQYKAEVEHFSDAILTGVRLKHTMQNTVSNLKVIDACLQSIETGEKVYLN</sequence>
<evidence type="ECO:0000259" key="4">
    <source>
        <dbReference type="Pfam" id="PF22725"/>
    </source>
</evidence>
<name>A0A0U3NTT4_9BACI</name>
<dbReference type="Proteomes" id="UP000050331">
    <property type="component" value="Chromosome"/>
</dbReference>
<dbReference type="STRING" id="1472767.AOX59_16350"/>
<accession>A0A0U3NTT4</accession>
<dbReference type="KEGG" id="lao:AOX59_16350"/>
<evidence type="ECO:0000313" key="5">
    <source>
        <dbReference type="EMBL" id="ALX50011.1"/>
    </source>
</evidence>
<feature type="domain" description="Gfo/Idh/MocA-like oxidoreductase N-terminal" evidence="3">
    <location>
        <begin position="6"/>
        <end position="123"/>
    </location>
</feature>
<dbReference type="InterPro" id="IPR055170">
    <property type="entry name" value="GFO_IDH_MocA-like_dom"/>
</dbReference>
<comment type="similarity">
    <text evidence="1">Belongs to the Gfo/Idh/MocA family.</text>
</comment>
<evidence type="ECO:0000313" key="6">
    <source>
        <dbReference type="Proteomes" id="UP000050331"/>
    </source>
</evidence>
<keyword evidence="6" id="KW-1185">Reference proteome</keyword>
<keyword evidence="2" id="KW-0560">Oxidoreductase</keyword>
<gene>
    <name evidence="5" type="ORF">AOX59_16350</name>
</gene>
<dbReference type="Pfam" id="PF22725">
    <property type="entry name" value="GFO_IDH_MocA_C3"/>
    <property type="match status" value="1"/>
</dbReference>
<dbReference type="EMBL" id="CP013862">
    <property type="protein sequence ID" value="ALX50011.1"/>
    <property type="molecule type" value="Genomic_DNA"/>
</dbReference>
<proteinExistence type="inferred from homology"/>
<dbReference type="SUPFAM" id="SSF51735">
    <property type="entry name" value="NAD(P)-binding Rossmann-fold domains"/>
    <property type="match status" value="1"/>
</dbReference>
<protein>
    <submittedName>
        <fullName evidence="5">Oxidoreductase</fullName>
    </submittedName>
</protein>
<evidence type="ECO:0000256" key="1">
    <source>
        <dbReference type="ARBA" id="ARBA00010928"/>
    </source>
</evidence>
<dbReference type="PANTHER" id="PTHR22604">
    <property type="entry name" value="OXIDOREDUCTASES"/>
    <property type="match status" value="1"/>
</dbReference>
<dbReference type="Pfam" id="PF01408">
    <property type="entry name" value="GFO_IDH_MocA"/>
    <property type="match status" value="1"/>
</dbReference>
<evidence type="ECO:0000256" key="2">
    <source>
        <dbReference type="ARBA" id="ARBA00023002"/>
    </source>
</evidence>
<dbReference type="Gene3D" id="3.30.360.10">
    <property type="entry name" value="Dihydrodipicolinate Reductase, domain 2"/>
    <property type="match status" value="1"/>
</dbReference>
<feature type="domain" description="GFO/IDH/MocA-like oxidoreductase" evidence="4">
    <location>
        <begin position="133"/>
        <end position="248"/>
    </location>
</feature>
<dbReference type="RefSeq" id="WP_068447079.1">
    <property type="nucleotide sequence ID" value="NZ_CP013862.1"/>
</dbReference>
<dbReference type="InterPro" id="IPR000683">
    <property type="entry name" value="Gfo/Idh/MocA-like_OxRdtase_N"/>
</dbReference>